<dbReference type="InterPro" id="IPR002871">
    <property type="entry name" value="NIF_FeS_clus_asmbl_NifU_N"/>
</dbReference>
<dbReference type="GO" id="GO:0016226">
    <property type="term" value="P:iron-sulfur cluster assembly"/>
    <property type="evidence" value="ECO:0007669"/>
    <property type="project" value="InterPro"/>
</dbReference>
<reference evidence="3 4" key="1">
    <citation type="submission" date="2016-11" db="EMBL/GenBank/DDBJ databases">
        <title>Interaction between Lactobacillus species and yeast in water kefir.</title>
        <authorList>
            <person name="Behr J."/>
            <person name="Xu D."/>
            <person name="Vogel R.F."/>
        </authorList>
    </citation>
    <scope>NUCLEOTIDE SEQUENCE [LARGE SCALE GENOMIC DNA]</scope>
    <source>
        <strain evidence="3 4">TMW 1.1822</strain>
    </source>
</reference>
<organism evidence="3 4">
    <name type="scientific">Liquorilactobacillus hordei</name>
    <dbReference type="NCBI Taxonomy" id="468911"/>
    <lineage>
        <taxon>Bacteria</taxon>
        <taxon>Bacillati</taxon>
        <taxon>Bacillota</taxon>
        <taxon>Bacilli</taxon>
        <taxon>Lactobacillales</taxon>
        <taxon>Lactobacillaceae</taxon>
        <taxon>Liquorilactobacillus</taxon>
    </lineage>
</organism>
<name>A0A3S6QPL2_9LACO</name>
<dbReference type="Pfam" id="PF01592">
    <property type="entry name" value="NifU_N"/>
    <property type="match status" value="1"/>
</dbReference>
<dbReference type="NCBIfam" id="TIGR01994">
    <property type="entry name" value="SUF_scaf_2"/>
    <property type="match status" value="1"/>
</dbReference>
<dbReference type="AlphaFoldDB" id="A0A3S6QPL2"/>
<proteinExistence type="inferred from homology"/>
<dbReference type="PANTHER" id="PTHR10093">
    <property type="entry name" value="IRON-SULFUR CLUSTER ASSEMBLY ENZYME NIFU HOMOLOG"/>
    <property type="match status" value="1"/>
</dbReference>
<gene>
    <name evidence="3" type="ORF">BSQ49_06970</name>
</gene>
<evidence type="ECO:0000313" key="3">
    <source>
        <dbReference type="EMBL" id="AUJ29960.1"/>
    </source>
</evidence>
<dbReference type="KEGG" id="lhw:BSQ49_06970"/>
<dbReference type="Proteomes" id="UP000314960">
    <property type="component" value="Chromosome"/>
</dbReference>
<dbReference type="SUPFAM" id="SSF82649">
    <property type="entry name" value="SufE/NifU"/>
    <property type="match status" value="1"/>
</dbReference>
<evidence type="ECO:0000256" key="1">
    <source>
        <dbReference type="ARBA" id="ARBA00006420"/>
    </source>
</evidence>
<dbReference type="GeneID" id="98311238"/>
<accession>A0A3S6QPL2</accession>
<dbReference type="CDD" id="cd06664">
    <property type="entry name" value="IscU_like"/>
    <property type="match status" value="1"/>
</dbReference>
<evidence type="ECO:0000259" key="2">
    <source>
        <dbReference type="Pfam" id="PF01592"/>
    </source>
</evidence>
<evidence type="ECO:0000313" key="4">
    <source>
        <dbReference type="Proteomes" id="UP000314960"/>
    </source>
</evidence>
<sequence>MGLSRLDNLYRQMILEHAAHPHHHGTIKNADHQLELRNPTCGDVLTVQVVMKADKVYDVAFSGSGCTISQASASMMTDEVIGKTPTQVEQMVVTFSKMVTGDSTDDVDDILGDAAILEGVAQFPARIKCATLAWKAIYQAIENNDKESTVGLMRHDEL</sequence>
<dbReference type="EMBL" id="CP018176">
    <property type="protein sequence ID" value="AUJ29960.1"/>
    <property type="molecule type" value="Genomic_DNA"/>
</dbReference>
<feature type="domain" description="NIF system FeS cluster assembly NifU N-terminal" evidence="2">
    <location>
        <begin position="10"/>
        <end position="129"/>
    </location>
</feature>
<dbReference type="Gene3D" id="3.90.1010.10">
    <property type="match status" value="1"/>
</dbReference>
<dbReference type="GO" id="GO:0051536">
    <property type="term" value="F:iron-sulfur cluster binding"/>
    <property type="evidence" value="ECO:0007669"/>
    <property type="project" value="InterPro"/>
</dbReference>
<comment type="similarity">
    <text evidence="1">Belongs to the NifU family.</text>
</comment>
<dbReference type="RefSeq" id="WP_057868543.1">
    <property type="nucleotide sequence ID" value="NZ_CP018176.1"/>
</dbReference>
<dbReference type="FunFam" id="3.90.1010.10:FF:000002">
    <property type="entry name" value="Iron-sulfur cluster assembly scaffold protein NifU"/>
    <property type="match status" value="1"/>
</dbReference>
<protein>
    <submittedName>
        <fullName evidence="3">SUF system NifU family Fe-S cluster assembly protein</fullName>
    </submittedName>
</protein>
<dbReference type="GO" id="GO:0005506">
    <property type="term" value="F:iron ion binding"/>
    <property type="evidence" value="ECO:0007669"/>
    <property type="project" value="InterPro"/>
</dbReference>